<reference evidence="2 3" key="1">
    <citation type="submission" date="2019-03" db="EMBL/GenBank/DDBJ databases">
        <title>Genomic Encyclopedia of Type Strains, Phase IV (KMG-IV): sequencing the most valuable type-strain genomes for metagenomic binning, comparative biology and taxonomic classification.</title>
        <authorList>
            <person name="Goeker M."/>
        </authorList>
    </citation>
    <scope>NUCLEOTIDE SEQUENCE [LARGE SCALE GENOMIC DNA]</scope>
    <source>
        <strain evidence="2 3">DSM 25059</strain>
    </source>
</reference>
<feature type="transmembrane region" description="Helical" evidence="1">
    <location>
        <begin position="57"/>
        <end position="75"/>
    </location>
</feature>
<evidence type="ECO:0000313" key="3">
    <source>
        <dbReference type="Proteomes" id="UP000295493"/>
    </source>
</evidence>
<dbReference type="Proteomes" id="UP000295493">
    <property type="component" value="Unassembled WGS sequence"/>
</dbReference>
<keyword evidence="1" id="KW-0472">Membrane</keyword>
<dbReference type="Pfam" id="PF03203">
    <property type="entry name" value="MerC"/>
    <property type="match status" value="1"/>
</dbReference>
<keyword evidence="1" id="KW-0812">Transmembrane</keyword>
<evidence type="ECO:0000256" key="1">
    <source>
        <dbReference type="SAM" id="Phobius"/>
    </source>
</evidence>
<keyword evidence="3" id="KW-1185">Reference proteome</keyword>
<keyword evidence="1" id="KW-1133">Transmembrane helix</keyword>
<comment type="caution">
    <text evidence="2">The sequence shown here is derived from an EMBL/GenBank/DDBJ whole genome shotgun (WGS) entry which is preliminary data.</text>
</comment>
<dbReference type="InterPro" id="IPR004891">
    <property type="entry name" value="Mercury-R_MerC"/>
</dbReference>
<name>A0A4R6FEK8_9SPHN</name>
<dbReference type="GO" id="GO:0015097">
    <property type="term" value="F:mercury ion transmembrane transporter activity"/>
    <property type="evidence" value="ECO:0007669"/>
    <property type="project" value="InterPro"/>
</dbReference>
<organism evidence="2 3">
    <name type="scientific">Stakelama pacifica</name>
    <dbReference type="NCBI Taxonomy" id="517720"/>
    <lineage>
        <taxon>Bacteria</taxon>
        <taxon>Pseudomonadati</taxon>
        <taxon>Pseudomonadota</taxon>
        <taxon>Alphaproteobacteria</taxon>
        <taxon>Sphingomonadales</taxon>
        <taxon>Sphingomonadaceae</taxon>
        <taxon>Stakelama</taxon>
    </lineage>
</organism>
<evidence type="ECO:0000313" key="2">
    <source>
        <dbReference type="EMBL" id="TDN78765.1"/>
    </source>
</evidence>
<proteinExistence type="predicted"/>
<feature type="transmembrane region" description="Helical" evidence="1">
    <location>
        <begin position="25"/>
        <end position="51"/>
    </location>
</feature>
<dbReference type="RefSeq" id="WP_133496815.1">
    <property type="nucleotide sequence ID" value="NZ_BMLU01000014.1"/>
</dbReference>
<dbReference type="AlphaFoldDB" id="A0A4R6FEK8"/>
<sequence>MTAATALSTTLSHVWNRVDSRFDRIAIGISGLCVVHCIATSVLLVVMASAGALLDPHIHEVGLVFAILFGVLALGKGIVTHGYMMPAAVGGFGLGMMAGALHVPHGSSEILFTLLGVFFLVLGHDLNRRATH</sequence>
<accession>A0A4R6FEK8</accession>
<dbReference type="OrthoDB" id="6078385at2"/>
<dbReference type="EMBL" id="SNWD01000015">
    <property type="protein sequence ID" value="TDN78765.1"/>
    <property type="molecule type" value="Genomic_DNA"/>
</dbReference>
<feature type="transmembrane region" description="Helical" evidence="1">
    <location>
        <begin position="82"/>
        <end position="104"/>
    </location>
</feature>
<gene>
    <name evidence="2" type="ORF">EV664_11528</name>
</gene>
<protein>
    <submittedName>
        <fullName evidence="2">MerC mercury resistance protein</fullName>
    </submittedName>
</protein>
<feature type="transmembrane region" description="Helical" evidence="1">
    <location>
        <begin position="110"/>
        <end position="127"/>
    </location>
</feature>
<dbReference type="GO" id="GO:0016020">
    <property type="term" value="C:membrane"/>
    <property type="evidence" value="ECO:0007669"/>
    <property type="project" value="InterPro"/>
</dbReference>